<protein>
    <submittedName>
        <fullName evidence="1">Putative virulence-associated protein</fullName>
    </submittedName>
</protein>
<evidence type="ECO:0000313" key="1">
    <source>
        <dbReference type="EMBL" id="EMR14096.1"/>
    </source>
</evidence>
<accession>M7P3K4</accession>
<gene>
    <name evidence="1" type="ORF">MPL1_01573</name>
</gene>
<dbReference type="STRING" id="1286106.MPL1_01573"/>
<dbReference type="Proteomes" id="UP000012019">
    <property type="component" value="Unassembled WGS sequence"/>
</dbReference>
<evidence type="ECO:0000313" key="2">
    <source>
        <dbReference type="Proteomes" id="UP000012019"/>
    </source>
</evidence>
<sequence>MIKTKLFENNKTQAVRLPLAVRFSQSVKHVMIRTLGPDRVISLWSRAGTASFYHPKTPYLMIS</sequence>
<dbReference type="Gene3D" id="2.10.260.10">
    <property type="match status" value="1"/>
</dbReference>
<dbReference type="AlphaFoldDB" id="M7P3K4"/>
<organism evidence="1 2">
    <name type="scientific">Methylophaga lonarensis MPL</name>
    <dbReference type="NCBI Taxonomy" id="1286106"/>
    <lineage>
        <taxon>Bacteria</taxon>
        <taxon>Pseudomonadati</taxon>
        <taxon>Pseudomonadota</taxon>
        <taxon>Gammaproteobacteria</taxon>
        <taxon>Thiotrichales</taxon>
        <taxon>Piscirickettsiaceae</taxon>
        <taxon>Methylophaga</taxon>
    </lineage>
</organism>
<reference evidence="1 2" key="1">
    <citation type="journal article" date="2013" name="Genome Announc.">
        <title>Draft Genome Sequence of Methylophaga lonarensis MPLT, a Haloalkaliphilic (Non-Methane-Utilizing) Methylotroph.</title>
        <authorList>
            <person name="Shetty S.A."/>
            <person name="Marathe N.P."/>
            <person name="Munot H."/>
            <person name="Antony C.P."/>
            <person name="Dhotre D.P."/>
            <person name="Murrell J.C."/>
            <person name="Shouche Y.S."/>
        </authorList>
    </citation>
    <scope>NUCLEOTIDE SEQUENCE [LARGE SCALE GENOMIC DNA]</scope>
    <source>
        <strain evidence="1 2">MPL</strain>
    </source>
</reference>
<name>M7P3K4_9GAMM</name>
<proteinExistence type="predicted"/>
<dbReference type="EMBL" id="APHR01000007">
    <property type="protein sequence ID" value="EMR14096.1"/>
    <property type="molecule type" value="Genomic_DNA"/>
</dbReference>
<keyword evidence="2" id="KW-1185">Reference proteome</keyword>
<dbReference type="PATRIC" id="fig|1286106.3.peg.320"/>
<comment type="caution">
    <text evidence="1">The sequence shown here is derived from an EMBL/GenBank/DDBJ whole genome shotgun (WGS) entry which is preliminary data.</text>
</comment>